<protein>
    <recommendedName>
        <fullName evidence="5">Integral membrane protein</fullName>
    </recommendedName>
</protein>
<feature type="transmembrane region" description="Helical" evidence="2">
    <location>
        <begin position="127"/>
        <end position="148"/>
    </location>
</feature>
<comment type="caution">
    <text evidence="3">The sequence shown here is derived from an EMBL/GenBank/DDBJ whole genome shotgun (WGS) entry which is preliminary data.</text>
</comment>
<dbReference type="Proteomes" id="UP000286045">
    <property type="component" value="Unassembled WGS sequence"/>
</dbReference>
<sequence>MSTPSTTIVPFASLPSCAVNCGALYDANGACVPPVNPSTDENSWDTCFCAYDTLQPLKTGVNDVCSGSCNSDSSGLSSIQSWFTSLCNKAVDSTTAITSATSSSTGGSGNSGSNQGGGDWASTHVNWIVFIVVVVVAIIGIWTGACIWRRKYLKKKDRLYELGKGLPSTVAVNTHGNMVGADARDSTISNGPGLFMSGPGSAVQQPETRRSKWGRRS</sequence>
<organism evidence="3 4">
    <name type="scientific">Xylaria grammica</name>
    <dbReference type="NCBI Taxonomy" id="363999"/>
    <lineage>
        <taxon>Eukaryota</taxon>
        <taxon>Fungi</taxon>
        <taxon>Dikarya</taxon>
        <taxon>Ascomycota</taxon>
        <taxon>Pezizomycotina</taxon>
        <taxon>Sordariomycetes</taxon>
        <taxon>Xylariomycetidae</taxon>
        <taxon>Xylariales</taxon>
        <taxon>Xylariaceae</taxon>
        <taxon>Xylaria</taxon>
    </lineage>
</organism>
<evidence type="ECO:0008006" key="5">
    <source>
        <dbReference type="Google" id="ProtNLM"/>
    </source>
</evidence>
<reference evidence="3 4" key="1">
    <citation type="submission" date="2018-12" db="EMBL/GenBank/DDBJ databases">
        <title>Draft genome sequence of Xylaria grammica IHI A82.</title>
        <authorList>
            <person name="Buettner E."/>
            <person name="Kellner H."/>
        </authorList>
    </citation>
    <scope>NUCLEOTIDE SEQUENCE [LARGE SCALE GENOMIC DNA]</scope>
    <source>
        <strain evidence="3 4">IHI A82</strain>
    </source>
</reference>
<proteinExistence type="predicted"/>
<accession>A0A439DIN8</accession>
<evidence type="ECO:0000313" key="3">
    <source>
        <dbReference type="EMBL" id="RWA14277.1"/>
    </source>
</evidence>
<feature type="region of interest" description="Disordered" evidence="1">
    <location>
        <begin position="194"/>
        <end position="217"/>
    </location>
</feature>
<name>A0A439DIN8_9PEZI</name>
<evidence type="ECO:0000313" key="4">
    <source>
        <dbReference type="Proteomes" id="UP000286045"/>
    </source>
</evidence>
<keyword evidence="2" id="KW-0472">Membrane</keyword>
<dbReference type="AlphaFoldDB" id="A0A439DIN8"/>
<dbReference type="EMBL" id="RYZI01000010">
    <property type="protein sequence ID" value="RWA14277.1"/>
    <property type="molecule type" value="Genomic_DNA"/>
</dbReference>
<gene>
    <name evidence="3" type="ORF">EKO27_g783</name>
</gene>
<evidence type="ECO:0000256" key="1">
    <source>
        <dbReference type="SAM" id="MobiDB-lite"/>
    </source>
</evidence>
<keyword evidence="2" id="KW-0812">Transmembrane</keyword>
<keyword evidence="4" id="KW-1185">Reference proteome</keyword>
<evidence type="ECO:0000256" key="2">
    <source>
        <dbReference type="SAM" id="Phobius"/>
    </source>
</evidence>
<keyword evidence="2" id="KW-1133">Transmembrane helix</keyword>